<evidence type="ECO:0000313" key="2">
    <source>
        <dbReference type="EMBL" id="OBR63449.1"/>
    </source>
</evidence>
<name>A0A1A5YCY1_9BACL</name>
<accession>A0A1A5YCY1</accession>
<feature type="region of interest" description="Disordered" evidence="1">
    <location>
        <begin position="77"/>
        <end position="104"/>
    </location>
</feature>
<dbReference type="STRING" id="1844972.A7K91_23040"/>
<gene>
    <name evidence="2" type="ORF">A7K91_23040</name>
</gene>
<evidence type="ECO:0000256" key="1">
    <source>
        <dbReference type="SAM" id="MobiDB-lite"/>
    </source>
</evidence>
<dbReference type="InterPro" id="IPR022608">
    <property type="entry name" value="Tscrpt_reg_SplA"/>
</dbReference>
<dbReference type="OrthoDB" id="2970581at2"/>
<protein>
    <recommendedName>
        <fullName evidence="4">Transcriptional regulator</fullName>
    </recommendedName>
</protein>
<feature type="compositionally biased region" description="Acidic residues" evidence="1">
    <location>
        <begin position="85"/>
        <end position="104"/>
    </location>
</feature>
<dbReference type="Pfam" id="PF11132">
    <property type="entry name" value="SplA"/>
    <property type="match status" value="1"/>
</dbReference>
<dbReference type="RefSeq" id="WP_068686429.1">
    <property type="nucleotide sequence ID" value="NZ_LYPA01000073.1"/>
</dbReference>
<organism evidence="2 3">
    <name type="scientific">Paenibacillus oryzae</name>
    <dbReference type="NCBI Taxonomy" id="1844972"/>
    <lineage>
        <taxon>Bacteria</taxon>
        <taxon>Bacillati</taxon>
        <taxon>Bacillota</taxon>
        <taxon>Bacilli</taxon>
        <taxon>Bacillales</taxon>
        <taxon>Paenibacillaceae</taxon>
        <taxon>Paenibacillus</taxon>
    </lineage>
</organism>
<evidence type="ECO:0008006" key="4">
    <source>
        <dbReference type="Google" id="ProtNLM"/>
    </source>
</evidence>
<proteinExistence type="predicted"/>
<dbReference type="Proteomes" id="UP000092024">
    <property type="component" value="Unassembled WGS sequence"/>
</dbReference>
<sequence>MAVSQQNNSYRPGDVVYVLYRNPHAQDVANVQAAAVVSNPKSPEELSLFLHDTFYELSDELAVFPSEHEAEQAYYESFGGRDEADSLPEADDAEAASFLEYDEP</sequence>
<dbReference type="EMBL" id="LYPA01000073">
    <property type="protein sequence ID" value="OBR63449.1"/>
    <property type="molecule type" value="Genomic_DNA"/>
</dbReference>
<comment type="caution">
    <text evidence="2">The sequence shown here is derived from an EMBL/GenBank/DDBJ whole genome shotgun (WGS) entry which is preliminary data.</text>
</comment>
<keyword evidence="3" id="KW-1185">Reference proteome</keyword>
<dbReference type="AlphaFoldDB" id="A0A1A5YCY1"/>
<reference evidence="2 3" key="1">
    <citation type="submission" date="2016-05" db="EMBL/GenBank/DDBJ databases">
        <title>Paenibacillus oryzae. sp. nov., isolated from the rice root.</title>
        <authorList>
            <person name="Zhang J."/>
            <person name="Zhang X."/>
        </authorList>
    </citation>
    <scope>NUCLEOTIDE SEQUENCE [LARGE SCALE GENOMIC DNA]</scope>
    <source>
        <strain evidence="2 3">1DrF-4</strain>
    </source>
</reference>
<evidence type="ECO:0000313" key="3">
    <source>
        <dbReference type="Proteomes" id="UP000092024"/>
    </source>
</evidence>